<evidence type="ECO:0000313" key="2">
    <source>
        <dbReference type="Proteomes" id="UP001204615"/>
    </source>
</evidence>
<dbReference type="Proteomes" id="UP001204615">
    <property type="component" value="Unassembled WGS sequence"/>
</dbReference>
<comment type="caution">
    <text evidence="1">The sequence shown here is derived from an EMBL/GenBank/DDBJ whole genome shotgun (WGS) entry which is preliminary data.</text>
</comment>
<keyword evidence="2" id="KW-1185">Reference proteome</keyword>
<gene>
    <name evidence="1" type="ORF">NC595_00065</name>
</gene>
<dbReference type="RefSeq" id="WP_253564101.1">
    <property type="nucleotide sequence ID" value="NZ_JAMZEK010000001.1"/>
</dbReference>
<protein>
    <submittedName>
        <fullName evidence="1">Uncharacterized protein</fullName>
    </submittedName>
</protein>
<name>A0ABT1F4X7_9GAMM</name>
<proteinExistence type="predicted"/>
<evidence type="ECO:0000313" key="1">
    <source>
        <dbReference type="EMBL" id="MCP1372449.1"/>
    </source>
</evidence>
<accession>A0ABT1F4X7</accession>
<dbReference type="EMBL" id="JAMZEK010000001">
    <property type="protein sequence ID" value="MCP1372449.1"/>
    <property type="molecule type" value="Genomic_DNA"/>
</dbReference>
<sequence>MKLLRDSLRWRVLRPQLFGVRARSERRYTVTVPAPRNLTARVAERAVITPSAMPGLR</sequence>
<reference evidence="1 2" key="1">
    <citation type="submission" date="2022-06" db="EMBL/GenBank/DDBJ databases">
        <title>Dyella sp. Sa strain:Sa Genome sequencing.</title>
        <authorList>
            <person name="Park S."/>
        </authorList>
    </citation>
    <scope>NUCLEOTIDE SEQUENCE [LARGE SCALE GENOMIC DNA]</scope>
    <source>
        <strain evidence="1 2">Sa</strain>
    </source>
</reference>
<organism evidence="1 2">
    <name type="scientific">Dyella lutea</name>
    <dbReference type="NCBI Taxonomy" id="2950441"/>
    <lineage>
        <taxon>Bacteria</taxon>
        <taxon>Pseudomonadati</taxon>
        <taxon>Pseudomonadota</taxon>
        <taxon>Gammaproteobacteria</taxon>
        <taxon>Lysobacterales</taxon>
        <taxon>Rhodanobacteraceae</taxon>
        <taxon>Dyella</taxon>
    </lineage>
</organism>